<dbReference type="Proteomes" id="UP000594263">
    <property type="component" value="Unplaced"/>
</dbReference>
<evidence type="ECO:0000259" key="3">
    <source>
        <dbReference type="Pfam" id="PF00646"/>
    </source>
</evidence>
<dbReference type="OMA" id="CYFACEA"/>
<dbReference type="InterPro" id="IPR001810">
    <property type="entry name" value="F-box_dom"/>
</dbReference>
<dbReference type="EnsemblPlants" id="Kaladp0093s0025.1.v1.1">
    <property type="protein sequence ID" value="Kaladp0093s0025.1.v1.1"/>
    <property type="gene ID" value="Kaladp0093s0025.v1.1"/>
</dbReference>
<dbReference type="Gramene" id="Kaladp0093s0025.1.v1.1">
    <property type="protein sequence ID" value="Kaladp0093s0025.1.v1.1"/>
    <property type="gene ID" value="Kaladp0093s0025.v1.1"/>
</dbReference>
<dbReference type="SUPFAM" id="SSF117281">
    <property type="entry name" value="Kelch motif"/>
    <property type="match status" value="1"/>
</dbReference>
<reference evidence="5" key="1">
    <citation type="submission" date="2021-01" db="UniProtKB">
        <authorList>
            <consortium name="EnsemblPlants"/>
        </authorList>
    </citation>
    <scope>IDENTIFICATION</scope>
</reference>
<dbReference type="InterPro" id="IPR057499">
    <property type="entry name" value="Kelch_FKB95"/>
</dbReference>
<protein>
    <recommendedName>
        <fullName evidence="7">F-box/kelch-repeat protein SKIP4</fullName>
    </recommendedName>
</protein>
<sequence length="390" mass="43167">MIHRFSAKSTEFVAFSFIIISNLHEIDRSGIEMETLESESGCSNGEGGQQCLLIPGLPDDIALSCLARVPRRYHGWLKCVSKRWRDLVCCEDWLSLRRGCRLQESWIYALCKDRHDQVCCFVLDPSAVKRLWRPVKLFDEPSKRSGGIGFEVMGSKIYLLGGCSWTEDSSGQVYCFDTATSSLCKVASLTTARCYFACEALNGKMYAIGGMSSPSTDARSSEAYDPETNSWASFPNPAMFCYIHDSTVMDGKIYIRGRTSVVSPIREAVYEPSSNTWEHVDSDMASGLKGPSVVVDGTIYVLDQTFGTKLVMWHKESRLWIPIGRLSSLLTRPPCRLVAIGRTIYVIGTGLSTVIIDLDNIGNQVGVIVCSSIPNLDSHEVILGCKCVVI</sequence>
<evidence type="ECO:0000313" key="5">
    <source>
        <dbReference type="EnsemblPlants" id="Kaladp0093s0025.1.v1.1"/>
    </source>
</evidence>
<keyword evidence="1" id="KW-0880">Kelch repeat</keyword>
<dbReference type="InterPro" id="IPR006652">
    <property type="entry name" value="Kelch_1"/>
</dbReference>
<dbReference type="InterPro" id="IPR036047">
    <property type="entry name" value="F-box-like_dom_sf"/>
</dbReference>
<dbReference type="Gene3D" id="2.120.10.80">
    <property type="entry name" value="Kelch-type beta propeller"/>
    <property type="match status" value="1"/>
</dbReference>
<evidence type="ECO:0000259" key="4">
    <source>
        <dbReference type="Pfam" id="PF25210"/>
    </source>
</evidence>
<evidence type="ECO:0000256" key="2">
    <source>
        <dbReference type="ARBA" id="ARBA00022737"/>
    </source>
</evidence>
<dbReference type="SUPFAM" id="SSF81383">
    <property type="entry name" value="F-box domain"/>
    <property type="match status" value="1"/>
</dbReference>
<accession>A0A7N1A3N8</accession>
<feature type="domain" description="FKB95-like N-terminal Kelch" evidence="4">
    <location>
        <begin position="143"/>
        <end position="331"/>
    </location>
</feature>
<evidence type="ECO:0008006" key="7">
    <source>
        <dbReference type="Google" id="ProtNLM"/>
    </source>
</evidence>
<dbReference type="PANTHER" id="PTHR46344:SF26">
    <property type="entry name" value="F-BOX DOMAIN-CONTAINING PROTEIN"/>
    <property type="match status" value="1"/>
</dbReference>
<feature type="domain" description="F-box" evidence="3">
    <location>
        <begin position="55"/>
        <end position="89"/>
    </location>
</feature>
<evidence type="ECO:0000313" key="6">
    <source>
        <dbReference type="Proteomes" id="UP000594263"/>
    </source>
</evidence>
<dbReference type="InterPro" id="IPR015915">
    <property type="entry name" value="Kelch-typ_b-propeller"/>
</dbReference>
<dbReference type="AlphaFoldDB" id="A0A7N1A3N8"/>
<dbReference type="PANTHER" id="PTHR46344">
    <property type="entry name" value="OS02G0202900 PROTEIN"/>
    <property type="match status" value="1"/>
</dbReference>
<evidence type="ECO:0000256" key="1">
    <source>
        <dbReference type="ARBA" id="ARBA00022441"/>
    </source>
</evidence>
<dbReference type="GO" id="GO:0009409">
    <property type="term" value="P:response to cold"/>
    <property type="evidence" value="ECO:0007669"/>
    <property type="project" value="EnsemblPlants"/>
</dbReference>
<keyword evidence="2" id="KW-0677">Repeat</keyword>
<name>A0A7N1A3N8_KALFE</name>
<dbReference type="Pfam" id="PF00646">
    <property type="entry name" value="F-box"/>
    <property type="match status" value="1"/>
</dbReference>
<dbReference type="SMART" id="SM00612">
    <property type="entry name" value="Kelch"/>
    <property type="match status" value="2"/>
</dbReference>
<organism evidence="5 6">
    <name type="scientific">Kalanchoe fedtschenkoi</name>
    <name type="common">Lavender scallops</name>
    <name type="synonym">South American air plant</name>
    <dbReference type="NCBI Taxonomy" id="63787"/>
    <lineage>
        <taxon>Eukaryota</taxon>
        <taxon>Viridiplantae</taxon>
        <taxon>Streptophyta</taxon>
        <taxon>Embryophyta</taxon>
        <taxon>Tracheophyta</taxon>
        <taxon>Spermatophyta</taxon>
        <taxon>Magnoliopsida</taxon>
        <taxon>eudicotyledons</taxon>
        <taxon>Gunneridae</taxon>
        <taxon>Pentapetalae</taxon>
        <taxon>Saxifragales</taxon>
        <taxon>Crassulaceae</taxon>
        <taxon>Kalanchoe</taxon>
    </lineage>
</organism>
<dbReference type="Pfam" id="PF25210">
    <property type="entry name" value="Kelch_FKB95"/>
    <property type="match status" value="1"/>
</dbReference>
<dbReference type="CDD" id="cd22152">
    <property type="entry name" value="F-box_AtAFR-like"/>
    <property type="match status" value="1"/>
</dbReference>
<keyword evidence="6" id="KW-1185">Reference proteome</keyword>
<proteinExistence type="predicted"/>